<dbReference type="AlphaFoldDB" id="A0A8S7TVP9"/>
<protein>
    <submittedName>
        <fullName evidence="1">Tail fiber assembly protein</fullName>
    </submittedName>
</protein>
<name>A0A8S7TVP9_ECOLX</name>
<comment type="caution">
    <text evidence="1">The sequence shown here is derived from an EMBL/GenBank/DDBJ whole genome shotgun (WGS) entry which is preliminary data.</text>
</comment>
<evidence type="ECO:0000313" key="2">
    <source>
        <dbReference type="Proteomes" id="UP000537181"/>
    </source>
</evidence>
<sequence length="58" mass="6270">MKPVFDKNGLATVPGDMRCFYYDAVTSEYTGWSDEYINTGVSMPACSTGIDPGENIPG</sequence>
<gene>
    <name evidence="1" type="ORF">GAJ12_27065</name>
</gene>
<organism evidence="1 2">
    <name type="scientific">Escherichia coli</name>
    <dbReference type="NCBI Taxonomy" id="562"/>
    <lineage>
        <taxon>Bacteria</taxon>
        <taxon>Pseudomonadati</taxon>
        <taxon>Pseudomonadota</taxon>
        <taxon>Gammaproteobacteria</taxon>
        <taxon>Enterobacterales</taxon>
        <taxon>Enterobacteriaceae</taxon>
        <taxon>Escherichia</taxon>
    </lineage>
</organism>
<proteinExistence type="predicted"/>
<feature type="non-terminal residue" evidence="1">
    <location>
        <position position="58"/>
    </location>
</feature>
<evidence type="ECO:0000313" key="1">
    <source>
        <dbReference type="EMBL" id="EFH6168641.1"/>
    </source>
</evidence>
<dbReference type="Proteomes" id="UP000537181">
    <property type="component" value="Unassembled WGS sequence"/>
</dbReference>
<accession>A0A8S7TVP9</accession>
<reference evidence="1 2" key="1">
    <citation type="submission" date="2019-12" db="EMBL/GenBank/DDBJ databases">
        <authorList>
            <consortium name="NARMS: The National Antimicrobial Resistance Monitoring System"/>
        </authorList>
    </citation>
    <scope>NUCLEOTIDE SEQUENCE [LARGE SCALE GENOMIC DNA]</scope>
    <source>
        <strain evidence="1 2">CVM N19EC0596</strain>
    </source>
</reference>
<dbReference type="EMBL" id="AASWKX010000116">
    <property type="protein sequence ID" value="EFH6168641.1"/>
    <property type="molecule type" value="Genomic_DNA"/>
</dbReference>